<dbReference type="Proteomes" id="UP001430953">
    <property type="component" value="Unassembled WGS sequence"/>
</dbReference>
<protein>
    <submittedName>
        <fullName evidence="2">Uncharacterized protein</fullName>
    </submittedName>
</protein>
<comment type="caution">
    <text evidence="2">The sequence shown here is derived from an EMBL/GenBank/DDBJ whole genome shotgun (WGS) entry which is preliminary data.</text>
</comment>
<evidence type="ECO:0000313" key="3">
    <source>
        <dbReference type="Proteomes" id="UP001430953"/>
    </source>
</evidence>
<dbReference type="EMBL" id="JADYXP020000022">
    <property type="protein sequence ID" value="KAL0102523.1"/>
    <property type="molecule type" value="Genomic_DNA"/>
</dbReference>
<keyword evidence="1" id="KW-1133">Transmembrane helix</keyword>
<evidence type="ECO:0000313" key="2">
    <source>
        <dbReference type="EMBL" id="KAL0102523.1"/>
    </source>
</evidence>
<keyword evidence="3" id="KW-1185">Reference proteome</keyword>
<name>A0AAW2EFP1_9HYME</name>
<keyword evidence="1" id="KW-0472">Membrane</keyword>
<accession>A0AAW2EFP1</accession>
<keyword evidence="1" id="KW-0812">Transmembrane</keyword>
<organism evidence="2 3">
    <name type="scientific">Cardiocondyla obscurior</name>
    <dbReference type="NCBI Taxonomy" id="286306"/>
    <lineage>
        <taxon>Eukaryota</taxon>
        <taxon>Metazoa</taxon>
        <taxon>Ecdysozoa</taxon>
        <taxon>Arthropoda</taxon>
        <taxon>Hexapoda</taxon>
        <taxon>Insecta</taxon>
        <taxon>Pterygota</taxon>
        <taxon>Neoptera</taxon>
        <taxon>Endopterygota</taxon>
        <taxon>Hymenoptera</taxon>
        <taxon>Apocrita</taxon>
        <taxon>Aculeata</taxon>
        <taxon>Formicoidea</taxon>
        <taxon>Formicidae</taxon>
        <taxon>Myrmicinae</taxon>
        <taxon>Cardiocondyla</taxon>
    </lineage>
</organism>
<reference evidence="2 3" key="1">
    <citation type="submission" date="2023-03" db="EMBL/GenBank/DDBJ databases">
        <title>High recombination rates correlate with genetic variation in Cardiocondyla obscurior ants.</title>
        <authorList>
            <person name="Errbii M."/>
        </authorList>
    </citation>
    <scope>NUCLEOTIDE SEQUENCE [LARGE SCALE GENOMIC DNA]</scope>
    <source>
        <strain evidence="2">Alpha-2009</strain>
        <tissue evidence="2">Whole body</tissue>
    </source>
</reference>
<feature type="transmembrane region" description="Helical" evidence="1">
    <location>
        <begin position="208"/>
        <end position="226"/>
    </location>
</feature>
<proteinExistence type="predicted"/>
<sequence>MQRRWKTPGNAERRFYILKLPSLKRDSEHFENFTSCNSAGRNARHQEAAHKQLFKVTRRARGKRVGRNHTHVKAVYSPYINFTKDGSAVFDRSRGKSVKFLQRLCAHRPPLLGDGVPGCRRKSTSPIAAEYVLEFVPCPARLPRVLFTRLFTRTKRHGGVRTYIRTCMSIDFAFSRGYIHRISARLVIPGFETSPNSRSNFPRDYHRVFYFPLFFSYLLFFVTEATENIDGYLEK</sequence>
<dbReference type="AlphaFoldDB" id="A0AAW2EFP1"/>
<gene>
    <name evidence="2" type="ORF">PUN28_018068</name>
</gene>
<evidence type="ECO:0000256" key="1">
    <source>
        <dbReference type="SAM" id="Phobius"/>
    </source>
</evidence>